<dbReference type="EMBL" id="CAJOAY010004306">
    <property type="protein sequence ID" value="CAF4064287.1"/>
    <property type="molecule type" value="Genomic_DNA"/>
</dbReference>
<reference evidence="3" key="1">
    <citation type="submission" date="2021-02" db="EMBL/GenBank/DDBJ databases">
        <authorList>
            <person name="Nowell W R."/>
        </authorList>
    </citation>
    <scope>NUCLEOTIDE SEQUENCE</scope>
</reference>
<dbReference type="EMBL" id="CAJNON010000202">
    <property type="protein sequence ID" value="CAF1097884.1"/>
    <property type="molecule type" value="Genomic_DNA"/>
</dbReference>
<proteinExistence type="predicted"/>
<accession>A0A819SSN5</accession>
<keyword evidence="1" id="KW-0732">Signal</keyword>
<sequence>MKAFYFVTLLLISSFLLINGDNCQQGLTYCGSTLMSIGKYAPQIAQAANNDNGDLTNHFLFNCLGGEHGNIVLVSQCSNGCRDNGSGVSDSCA</sequence>
<evidence type="ECO:0000313" key="4">
    <source>
        <dbReference type="Proteomes" id="UP000663881"/>
    </source>
</evidence>
<feature type="signal peptide" evidence="1">
    <location>
        <begin position="1"/>
        <end position="20"/>
    </location>
</feature>
<organism evidence="3 4">
    <name type="scientific">Adineta steineri</name>
    <dbReference type="NCBI Taxonomy" id="433720"/>
    <lineage>
        <taxon>Eukaryota</taxon>
        <taxon>Metazoa</taxon>
        <taxon>Spiralia</taxon>
        <taxon>Gnathifera</taxon>
        <taxon>Rotifera</taxon>
        <taxon>Eurotatoria</taxon>
        <taxon>Bdelloidea</taxon>
        <taxon>Adinetida</taxon>
        <taxon>Adinetidae</taxon>
        <taxon>Adineta</taxon>
    </lineage>
</organism>
<dbReference type="OrthoDB" id="4186099at2759"/>
<feature type="chain" id="PRO_5036235994" evidence="1">
    <location>
        <begin position="21"/>
        <end position="93"/>
    </location>
</feature>
<dbReference type="Proteomes" id="UP000663881">
    <property type="component" value="Unassembled WGS sequence"/>
</dbReference>
<name>A0A819SSN5_9BILA</name>
<evidence type="ECO:0000313" key="3">
    <source>
        <dbReference type="EMBL" id="CAF4064287.1"/>
    </source>
</evidence>
<gene>
    <name evidence="3" type="ORF">OKA104_LOCUS33576</name>
    <name evidence="2" type="ORF">VCS650_LOCUS19931</name>
</gene>
<comment type="caution">
    <text evidence="3">The sequence shown here is derived from an EMBL/GenBank/DDBJ whole genome shotgun (WGS) entry which is preliminary data.</text>
</comment>
<evidence type="ECO:0000313" key="2">
    <source>
        <dbReference type="EMBL" id="CAF1097884.1"/>
    </source>
</evidence>
<dbReference type="AlphaFoldDB" id="A0A819SSN5"/>
<evidence type="ECO:0000256" key="1">
    <source>
        <dbReference type="SAM" id="SignalP"/>
    </source>
</evidence>
<dbReference type="Proteomes" id="UP000663891">
    <property type="component" value="Unassembled WGS sequence"/>
</dbReference>
<protein>
    <submittedName>
        <fullName evidence="3">Uncharacterized protein</fullName>
    </submittedName>
</protein>